<evidence type="ECO:0000313" key="1">
    <source>
        <dbReference type="EMBL" id="KAJ8377763.1"/>
    </source>
</evidence>
<proteinExistence type="predicted"/>
<comment type="caution">
    <text evidence="1">The sequence shown here is derived from an EMBL/GenBank/DDBJ whole genome shotgun (WGS) entry which is preliminary data.</text>
</comment>
<dbReference type="EMBL" id="JAINUG010000340">
    <property type="protein sequence ID" value="KAJ8377763.1"/>
    <property type="molecule type" value="Genomic_DNA"/>
</dbReference>
<organism evidence="1 2">
    <name type="scientific">Aldrovandia affinis</name>
    <dbReference type="NCBI Taxonomy" id="143900"/>
    <lineage>
        <taxon>Eukaryota</taxon>
        <taxon>Metazoa</taxon>
        <taxon>Chordata</taxon>
        <taxon>Craniata</taxon>
        <taxon>Vertebrata</taxon>
        <taxon>Euteleostomi</taxon>
        <taxon>Actinopterygii</taxon>
        <taxon>Neopterygii</taxon>
        <taxon>Teleostei</taxon>
        <taxon>Notacanthiformes</taxon>
        <taxon>Halosauridae</taxon>
        <taxon>Aldrovandia</taxon>
    </lineage>
</organism>
<accession>A0AAD7RD77</accession>
<evidence type="ECO:0000313" key="2">
    <source>
        <dbReference type="Proteomes" id="UP001221898"/>
    </source>
</evidence>
<name>A0AAD7RD77_9TELE</name>
<protein>
    <submittedName>
        <fullName evidence="1">Uncharacterized protein</fullName>
    </submittedName>
</protein>
<gene>
    <name evidence="1" type="ORF">AAFF_G00253790</name>
</gene>
<reference evidence="1" key="1">
    <citation type="journal article" date="2023" name="Science">
        <title>Genome structures resolve the early diversification of teleost fishes.</title>
        <authorList>
            <person name="Parey E."/>
            <person name="Louis A."/>
            <person name="Montfort J."/>
            <person name="Bouchez O."/>
            <person name="Roques C."/>
            <person name="Iampietro C."/>
            <person name="Lluch J."/>
            <person name="Castinel A."/>
            <person name="Donnadieu C."/>
            <person name="Desvignes T."/>
            <person name="Floi Bucao C."/>
            <person name="Jouanno E."/>
            <person name="Wen M."/>
            <person name="Mejri S."/>
            <person name="Dirks R."/>
            <person name="Jansen H."/>
            <person name="Henkel C."/>
            <person name="Chen W.J."/>
            <person name="Zahm M."/>
            <person name="Cabau C."/>
            <person name="Klopp C."/>
            <person name="Thompson A.W."/>
            <person name="Robinson-Rechavi M."/>
            <person name="Braasch I."/>
            <person name="Lecointre G."/>
            <person name="Bobe J."/>
            <person name="Postlethwait J.H."/>
            <person name="Berthelot C."/>
            <person name="Roest Crollius H."/>
            <person name="Guiguen Y."/>
        </authorList>
    </citation>
    <scope>NUCLEOTIDE SEQUENCE</scope>
    <source>
        <strain evidence="1">NC1722</strain>
    </source>
</reference>
<dbReference type="Proteomes" id="UP001221898">
    <property type="component" value="Unassembled WGS sequence"/>
</dbReference>
<dbReference type="AlphaFoldDB" id="A0AAD7RD77"/>
<sequence>MQWRNHSTKHSSQSTLCFCQSCSASSARSIFRGQFQRRSKLNGDIKSIFSRKNRGSLVNTSSSRLNPRVWHSLPPFSGQNDFVIPLTLVSRTVLTQLPTILRVFQSFPSTLWMTGVQKALGINQLTGWHRSALAPCIQHVCTHKLLHLSTHSITQPPSTKYYRLFSYCNQHLSCAGTQQYTLVLNWIKLLYVCYCILQ</sequence>
<keyword evidence="2" id="KW-1185">Reference proteome</keyword>